<dbReference type="PANTHER" id="PTHR44085">
    <property type="entry name" value="SEPIAPTERIN REDUCTASE"/>
    <property type="match status" value="1"/>
</dbReference>
<dbReference type="GO" id="GO:0006729">
    <property type="term" value="P:tetrahydrobiopterin biosynthetic process"/>
    <property type="evidence" value="ECO:0007669"/>
    <property type="project" value="TreeGrafter"/>
</dbReference>
<comment type="subcellular location">
    <subcellularLocation>
        <location evidence="1">Cytoplasm</location>
    </subcellularLocation>
</comment>
<dbReference type="PRINTS" id="PR00081">
    <property type="entry name" value="GDHRDH"/>
</dbReference>
<evidence type="ECO:0000256" key="1">
    <source>
        <dbReference type="ARBA" id="ARBA00004496"/>
    </source>
</evidence>
<protein>
    <submittedName>
        <fullName evidence="5">Short-chain dehydrogenase/reductase</fullName>
    </submittedName>
</protein>
<organism evidence="5 6">
    <name type="scientific">Arcobacter defluvii</name>
    <dbReference type="NCBI Taxonomy" id="873191"/>
    <lineage>
        <taxon>Bacteria</taxon>
        <taxon>Pseudomonadati</taxon>
        <taxon>Campylobacterota</taxon>
        <taxon>Epsilonproteobacteria</taxon>
        <taxon>Campylobacterales</taxon>
        <taxon>Arcobacteraceae</taxon>
        <taxon>Arcobacter</taxon>
    </lineage>
</organism>
<evidence type="ECO:0000256" key="3">
    <source>
        <dbReference type="ARBA" id="ARBA00022857"/>
    </source>
</evidence>
<dbReference type="PANTHER" id="PTHR44085:SF2">
    <property type="entry name" value="SEPIAPTERIN REDUCTASE"/>
    <property type="match status" value="1"/>
</dbReference>
<keyword evidence="3" id="KW-0521">NADP</keyword>
<dbReference type="InterPro" id="IPR036291">
    <property type="entry name" value="NAD(P)-bd_dom_sf"/>
</dbReference>
<dbReference type="InterPro" id="IPR051721">
    <property type="entry name" value="Biopterin_syn/organic_redct"/>
</dbReference>
<dbReference type="GO" id="GO:0004757">
    <property type="term" value="F:sepiapterin reductase (NADP+) activity"/>
    <property type="evidence" value="ECO:0007669"/>
    <property type="project" value="TreeGrafter"/>
</dbReference>
<dbReference type="AlphaFoldDB" id="A0AAE7E6D5"/>
<dbReference type="InterPro" id="IPR002347">
    <property type="entry name" value="SDR_fam"/>
</dbReference>
<keyword evidence="2" id="KW-0963">Cytoplasm</keyword>
<gene>
    <name evidence="5" type="ORF">ADFLV_0821</name>
</gene>
<dbReference type="SUPFAM" id="SSF51735">
    <property type="entry name" value="NAD(P)-binding Rossmann-fold domains"/>
    <property type="match status" value="1"/>
</dbReference>
<evidence type="ECO:0000313" key="6">
    <source>
        <dbReference type="Proteomes" id="UP000503313"/>
    </source>
</evidence>
<dbReference type="Proteomes" id="UP000503313">
    <property type="component" value="Chromosome"/>
</dbReference>
<sequence length="210" mass="24068">MNNVLIVITGTTQGLGKELERVFINNNILTLNRKSKEHTNNLILDLSEKNINLDEFNNIIDKYEKIFFISNASIVKPIKNIKDITNNDLDISIHTNFINQAKIIMKIVQSNKKYSILNITSGAAFTSNAELSLYSSSKAAMHRFIEILKKEEINNPNALYIDNFDPGRMQTEMQKDLMSQKKLNINIENLKTVEEVAKDIYQILGKYINE</sequence>
<keyword evidence="4" id="KW-0560">Oxidoreductase</keyword>
<dbReference type="Pfam" id="PF00106">
    <property type="entry name" value="adh_short"/>
    <property type="match status" value="1"/>
</dbReference>
<dbReference type="Gene3D" id="3.40.50.720">
    <property type="entry name" value="NAD(P)-binding Rossmann-like Domain"/>
    <property type="match status" value="1"/>
</dbReference>
<name>A0AAE7E6D5_9BACT</name>
<accession>A0AAE7E6D5</accession>
<proteinExistence type="predicted"/>
<dbReference type="KEGG" id="adz:ADFLV_0821"/>
<dbReference type="RefSeq" id="WP_129010988.1">
    <property type="nucleotide sequence ID" value="NZ_CP053835.1"/>
</dbReference>
<evidence type="ECO:0000256" key="4">
    <source>
        <dbReference type="ARBA" id="ARBA00023002"/>
    </source>
</evidence>
<evidence type="ECO:0000313" key="5">
    <source>
        <dbReference type="EMBL" id="QKF76866.1"/>
    </source>
</evidence>
<keyword evidence="6" id="KW-1185">Reference proteome</keyword>
<evidence type="ECO:0000256" key="2">
    <source>
        <dbReference type="ARBA" id="ARBA00022490"/>
    </source>
</evidence>
<reference evidence="5 6" key="1">
    <citation type="submission" date="2020-05" db="EMBL/GenBank/DDBJ databases">
        <title>Complete genome sequencing of Campylobacter and Arcobacter type strains.</title>
        <authorList>
            <person name="Miller W.G."/>
            <person name="Yee E."/>
        </authorList>
    </citation>
    <scope>NUCLEOTIDE SEQUENCE [LARGE SCALE GENOMIC DNA]</scope>
    <source>
        <strain evidence="5 6">LMG 25694</strain>
    </source>
</reference>
<dbReference type="GO" id="GO:0005737">
    <property type="term" value="C:cytoplasm"/>
    <property type="evidence" value="ECO:0007669"/>
    <property type="project" value="UniProtKB-SubCell"/>
</dbReference>
<dbReference type="EMBL" id="CP053835">
    <property type="protein sequence ID" value="QKF76866.1"/>
    <property type="molecule type" value="Genomic_DNA"/>
</dbReference>